<sequence length="249" mass="27066">MLMGHPTYPDSGVLLARLVRSQEDGLSRDTGLPVGEFSPIPAGQPPTEEFLHRLAERLGMQSHDLFLVAGLAIPDDALLFDEEAGRELPQLVRHALHLPASDRQRLRDFAQSLVEVRPGNFSPRRQRPYEQYPPGFGSLLVRMLALRNLGWTSAAKVMYLMSGVYLSAATIGAVGRGVKPIDAELLNGFAIVLGIPVAVLASLTGVHQAAASNRYSPENVDTAALLWDVRHLTAGQVREVSHLADVLGR</sequence>
<dbReference type="Proteomes" id="UP001139648">
    <property type="component" value="Unassembled WGS sequence"/>
</dbReference>
<evidence type="ECO:0000313" key="3">
    <source>
        <dbReference type="Proteomes" id="UP001139648"/>
    </source>
</evidence>
<gene>
    <name evidence="2" type="ORF">HD597_000319</name>
</gene>
<keyword evidence="1" id="KW-1133">Transmembrane helix</keyword>
<keyword evidence="1" id="KW-0812">Transmembrane</keyword>
<keyword evidence="1" id="KW-0472">Membrane</keyword>
<name>A0A9X2G9J4_9ACTN</name>
<reference evidence="2" key="1">
    <citation type="submission" date="2022-06" db="EMBL/GenBank/DDBJ databases">
        <title>Sequencing the genomes of 1000 actinobacteria strains.</title>
        <authorList>
            <person name="Klenk H.-P."/>
        </authorList>
    </citation>
    <scope>NUCLEOTIDE SEQUENCE</scope>
    <source>
        <strain evidence="2">DSM 46694</strain>
    </source>
</reference>
<keyword evidence="3" id="KW-1185">Reference proteome</keyword>
<feature type="transmembrane region" description="Helical" evidence="1">
    <location>
        <begin position="186"/>
        <end position="206"/>
    </location>
</feature>
<proteinExistence type="predicted"/>
<dbReference type="RefSeq" id="WP_253739765.1">
    <property type="nucleotide sequence ID" value="NZ_BAABKA010000076.1"/>
</dbReference>
<evidence type="ECO:0000313" key="2">
    <source>
        <dbReference type="EMBL" id="MCP2353299.1"/>
    </source>
</evidence>
<protein>
    <submittedName>
        <fullName evidence="2">Uncharacterized protein</fullName>
    </submittedName>
</protein>
<accession>A0A9X2G9J4</accession>
<evidence type="ECO:0000256" key="1">
    <source>
        <dbReference type="SAM" id="Phobius"/>
    </source>
</evidence>
<dbReference type="EMBL" id="JAMZEB010000001">
    <property type="protein sequence ID" value="MCP2353299.1"/>
    <property type="molecule type" value="Genomic_DNA"/>
</dbReference>
<feature type="transmembrane region" description="Helical" evidence="1">
    <location>
        <begin position="157"/>
        <end position="174"/>
    </location>
</feature>
<organism evidence="2 3">
    <name type="scientific">Nonomuraea thailandensis</name>
    <dbReference type="NCBI Taxonomy" id="1188745"/>
    <lineage>
        <taxon>Bacteria</taxon>
        <taxon>Bacillati</taxon>
        <taxon>Actinomycetota</taxon>
        <taxon>Actinomycetes</taxon>
        <taxon>Streptosporangiales</taxon>
        <taxon>Streptosporangiaceae</taxon>
        <taxon>Nonomuraea</taxon>
    </lineage>
</organism>
<dbReference type="AlphaFoldDB" id="A0A9X2G9J4"/>
<comment type="caution">
    <text evidence="2">The sequence shown here is derived from an EMBL/GenBank/DDBJ whole genome shotgun (WGS) entry which is preliminary data.</text>
</comment>